<accession>A0ABS4JP36</accession>
<dbReference type="PANTHER" id="PTHR45138:SF9">
    <property type="entry name" value="DIGUANYLATE CYCLASE DGCM-RELATED"/>
    <property type="match status" value="1"/>
</dbReference>
<feature type="transmembrane region" description="Helical" evidence="1">
    <location>
        <begin position="99"/>
        <end position="117"/>
    </location>
</feature>
<feature type="transmembrane region" description="Helical" evidence="1">
    <location>
        <begin position="157"/>
        <end position="175"/>
    </location>
</feature>
<dbReference type="PROSITE" id="PS50887">
    <property type="entry name" value="GGDEF"/>
    <property type="match status" value="1"/>
</dbReference>
<comment type="caution">
    <text evidence="3">The sequence shown here is derived from an EMBL/GenBank/DDBJ whole genome shotgun (WGS) entry which is preliminary data.</text>
</comment>
<reference evidence="3 4" key="1">
    <citation type="submission" date="2021-03" db="EMBL/GenBank/DDBJ databases">
        <title>Genomic Encyclopedia of Type Strains, Phase IV (KMG-IV): sequencing the most valuable type-strain genomes for metagenomic binning, comparative biology and taxonomic classification.</title>
        <authorList>
            <person name="Goeker M."/>
        </authorList>
    </citation>
    <scope>NUCLEOTIDE SEQUENCE [LARGE SCALE GENOMIC DNA]</scope>
    <source>
        <strain evidence="3 4">DSM 27138</strain>
    </source>
</reference>
<protein>
    <submittedName>
        <fullName evidence="3">Diguanylate cyclase (GGDEF)-like protein</fullName>
    </submittedName>
</protein>
<feature type="transmembrane region" description="Helical" evidence="1">
    <location>
        <begin position="39"/>
        <end position="59"/>
    </location>
</feature>
<sequence>MERDTRLDGLRRQFLLLTLPIAAVAGFSEWLLLRRNGEPAPPLLLVAAIASLALALLLWRRRRSLRFVEAAVATGVAAALFVLLYNALFAPEDVAAGRFARLAPWGSVSLAAVLLPLGSHRATWAASGIYTGLLVIGAAYLVRTGQSGVRPALLEPLIQFYLSNAVLLCLLYSWAEMRKQYDRTRHLARSMADLAHTDPLLGIPNRRQMQAYIQREIREAEEGMEPATMIMFDVDRFKQVNDTYGHETGDLVLRAVTAAVRQTLRSTDRVGRWGGDEFIVLVHVSELSQAYQLAQRLGDAVHQKLSDRFLQVTISLGVAPYHPGDTVASWVRRADQALLGAKESGRNRVVVGS</sequence>
<dbReference type="InterPro" id="IPR050469">
    <property type="entry name" value="Diguanylate_Cyclase"/>
</dbReference>
<dbReference type="InterPro" id="IPR000160">
    <property type="entry name" value="GGDEF_dom"/>
</dbReference>
<evidence type="ECO:0000313" key="4">
    <source>
        <dbReference type="Proteomes" id="UP001519289"/>
    </source>
</evidence>
<dbReference type="InterPro" id="IPR043128">
    <property type="entry name" value="Rev_trsase/Diguanyl_cyclase"/>
</dbReference>
<dbReference type="CDD" id="cd01949">
    <property type="entry name" value="GGDEF"/>
    <property type="match status" value="1"/>
</dbReference>
<feature type="transmembrane region" description="Helical" evidence="1">
    <location>
        <begin position="66"/>
        <end position="87"/>
    </location>
</feature>
<keyword evidence="1" id="KW-0812">Transmembrane</keyword>
<evidence type="ECO:0000259" key="2">
    <source>
        <dbReference type="PROSITE" id="PS50887"/>
    </source>
</evidence>
<dbReference type="EMBL" id="JAGGLG010000004">
    <property type="protein sequence ID" value="MBP2017288.1"/>
    <property type="molecule type" value="Genomic_DNA"/>
</dbReference>
<dbReference type="SUPFAM" id="SSF55073">
    <property type="entry name" value="Nucleotide cyclase"/>
    <property type="match status" value="1"/>
</dbReference>
<dbReference type="Proteomes" id="UP001519289">
    <property type="component" value="Unassembled WGS sequence"/>
</dbReference>
<evidence type="ECO:0000313" key="3">
    <source>
        <dbReference type="EMBL" id="MBP2017288.1"/>
    </source>
</evidence>
<keyword evidence="4" id="KW-1185">Reference proteome</keyword>
<feature type="transmembrane region" description="Helical" evidence="1">
    <location>
        <begin position="124"/>
        <end position="142"/>
    </location>
</feature>
<proteinExistence type="predicted"/>
<feature type="domain" description="GGDEF" evidence="2">
    <location>
        <begin position="225"/>
        <end position="353"/>
    </location>
</feature>
<dbReference type="Gene3D" id="3.30.70.270">
    <property type="match status" value="1"/>
</dbReference>
<dbReference type="RefSeq" id="WP_209465441.1">
    <property type="nucleotide sequence ID" value="NZ_JAGGLG010000004.1"/>
</dbReference>
<dbReference type="Pfam" id="PF00990">
    <property type="entry name" value="GGDEF"/>
    <property type="match status" value="1"/>
</dbReference>
<dbReference type="PANTHER" id="PTHR45138">
    <property type="entry name" value="REGULATORY COMPONENTS OF SENSORY TRANSDUCTION SYSTEM"/>
    <property type="match status" value="1"/>
</dbReference>
<name>A0ABS4JP36_9FIRM</name>
<feature type="transmembrane region" description="Helical" evidence="1">
    <location>
        <begin position="14"/>
        <end position="33"/>
    </location>
</feature>
<keyword evidence="1" id="KW-0472">Membrane</keyword>
<dbReference type="NCBIfam" id="TIGR00254">
    <property type="entry name" value="GGDEF"/>
    <property type="match status" value="1"/>
</dbReference>
<dbReference type="InterPro" id="IPR029787">
    <property type="entry name" value="Nucleotide_cyclase"/>
</dbReference>
<keyword evidence="1" id="KW-1133">Transmembrane helix</keyword>
<gene>
    <name evidence="3" type="ORF">J2Z79_000671</name>
</gene>
<evidence type="ECO:0000256" key="1">
    <source>
        <dbReference type="SAM" id="Phobius"/>
    </source>
</evidence>
<dbReference type="SMART" id="SM00267">
    <property type="entry name" value="GGDEF"/>
    <property type="match status" value="1"/>
</dbReference>
<organism evidence="3 4">
    <name type="scientific">Symbiobacterium terraclitae</name>
    <dbReference type="NCBI Taxonomy" id="557451"/>
    <lineage>
        <taxon>Bacteria</taxon>
        <taxon>Bacillati</taxon>
        <taxon>Bacillota</taxon>
        <taxon>Clostridia</taxon>
        <taxon>Eubacteriales</taxon>
        <taxon>Symbiobacteriaceae</taxon>
        <taxon>Symbiobacterium</taxon>
    </lineage>
</organism>